<name>A0A2S6H8E3_9GAMM</name>
<comment type="cofactor">
    <cofactor evidence="1">
        <name>pyridoxal 5'-phosphate</name>
        <dbReference type="ChEBI" id="CHEBI:597326"/>
    </cofactor>
</comment>
<dbReference type="CDD" id="cd00609">
    <property type="entry name" value="AAT_like"/>
    <property type="match status" value="1"/>
</dbReference>
<dbReference type="AlphaFoldDB" id="A0A2S6H8E3"/>
<dbReference type="Pfam" id="PF00155">
    <property type="entry name" value="Aminotran_1_2"/>
    <property type="match status" value="1"/>
</dbReference>
<dbReference type="PANTHER" id="PTHR42885">
    <property type="entry name" value="HISTIDINOL-PHOSPHATE AMINOTRANSFERASE-RELATED"/>
    <property type="match status" value="1"/>
</dbReference>
<dbReference type="RefSeq" id="WP_258076520.1">
    <property type="nucleotide sequence ID" value="NZ_PTIY01000001.1"/>
</dbReference>
<dbReference type="Gene3D" id="3.40.640.10">
    <property type="entry name" value="Type I PLP-dependent aspartate aminotransferase-like (Major domain)"/>
    <property type="match status" value="1"/>
</dbReference>
<evidence type="ECO:0000313" key="5">
    <source>
        <dbReference type="Proteomes" id="UP000238071"/>
    </source>
</evidence>
<dbReference type="InterPro" id="IPR004839">
    <property type="entry name" value="Aminotransferase_I/II_large"/>
</dbReference>
<accession>A0A2S6H8E3</accession>
<feature type="domain" description="Aminotransferase class I/classII large" evidence="3">
    <location>
        <begin position="54"/>
        <end position="346"/>
    </location>
</feature>
<evidence type="ECO:0000313" key="4">
    <source>
        <dbReference type="EMBL" id="PPK73759.1"/>
    </source>
</evidence>
<dbReference type="Proteomes" id="UP000238071">
    <property type="component" value="Unassembled WGS sequence"/>
</dbReference>
<evidence type="ECO:0000256" key="2">
    <source>
        <dbReference type="ARBA" id="ARBA00022898"/>
    </source>
</evidence>
<organism evidence="4 5">
    <name type="scientific">Methylobacter tundripaludum</name>
    <dbReference type="NCBI Taxonomy" id="173365"/>
    <lineage>
        <taxon>Bacteria</taxon>
        <taxon>Pseudomonadati</taxon>
        <taxon>Pseudomonadota</taxon>
        <taxon>Gammaproteobacteria</taxon>
        <taxon>Methylococcales</taxon>
        <taxon>Methylococcaceae</taxon>
        <taxon>Methylobacter</taxon>
    </lineage>
</organism>
<protein>
    <submittedName>
        <fullName evidence="4">Threonine-phosphate decarboxylase</fullName>
    </submittedName>
</protein>
<dbReference type="PANTHER" id="PTHR42885:SF1">
    <property type="entry name" value="THREONINE-PHOSPHATE DECARBOXYLASE"/>
    <property type="match status" value="1"/>
</dbReference>
<dbReference type="InterPro" id="IPR015424">
    <property type="entry name" value="PyrdxlP-dep_Trfase"/>
</dbReference>
<gene>
    <name evidence="4" type="ORF">B0F88_101290</name>
</gene>
<sequence length="355" mass="39772">MPGVVQSLLWQILKLSMNHGGNIYRFARRLGCLPEQVLDFSANINPEQPVDLSCLQGVQLTPYADPDYGQLKQAINQRYPVPAGVDLELFNGASAAIFALLRGLQPKDLVLYTPLYGEYAHIAGELGCKVHNIDRFGQIMADIPQHSTVIFVNPSTPDGRLYELRDLLAKWQAADCTIIIDESFLDFSQADSVAEYTAHYAKLYLIKSLSKFYGCAGIRIGFILAVTAAIKELQRFEPAWKLSSLDMAYMRQALANTAFIERTRRQTAHLRDLLHHALQNSGLFDKIYPGQANFLLARLADGGSGYQLQEQLEPSRILIRVCDNFEGLDESHVRFAVKDELAIARLAHSFKNINK</sequence>
<evidence type="ECO:0000259" key="3">
    <source>
        <dbReference type="Pfam" id="PF00155"/>
    </source>
</evidence>
<dbReference type="InterPro" id="IPR015422">
    <property type="entry name" value="PyrdxlP-dep_Trfase_small"/>
</dbReference>
<dbReference type="InterPro" id="IPR015421">
    <property type="entry name" value="PyrdxlP-dep_Trfase_major"/>
</dbReference>
<dbReference type="GO" id="GO:0030170">
    <property type="term" value="F:pyridoxal phosphate binding"/>
    <property type="evidence" value="ECO:0007669"/>
    <property type="project" value="InterPro"/>
</dbReference>
<dbReference type="Gene3D" id="3.90.1150.10">
    <property type="entry name" value="Aspartate Aminotransferase, domain 1"/>
    <property type="match status" value="1"/>
</dbReference>
<keyword evidence="2" id="KW-0663">Pyridoxal phosphate</keyword>
<keyword evidence="5" id="KW-1185">Reference proteome</keyword>
<dbReference type="EMBL" id="PTIY01000001">
    <property type="protein sequence ID" value="PPK73759.1"/>
    <property type="molecule type" value="Genomic_DNA"/>
</dbReference>
<comment type="caution">
    <text evidence="4">The sequence shown here is derived from an EMBL/GenBank/DDBJ whole genome shotgun (WGS) entry which is preliminary data.</text>
</comment>
<reference evidence="4 5" key="1">
    <citation type="submission" date="2018-02" db="EMBL/GenBank/DDBJ databases">
        <title>Subsurface microbial communities from deep shales in Ohio and West Virginia, USA.</title>
        <authorList>
            <person name="Wrighton K."/>
        </authorList>
    </citation>
    <scope>NUCLEOTIDE SEQUENCE [LARGE SCALE GENOMIC DNA]</scope>
    <source>
        <strain evidence="4 5">OWC-G53F</strain>
    </source>
</reference>
<dbReference type="SUPFAM" id="SSF53383">
    <property type="entry name" value="PLP-dependent transferases"/>
    <property type="match status" value="1"/>
</dbReference>
<proteinExistence type="predicted"/>
<evidence type="ECO:0000256" key="1">
    <source>
        <dbReference type="ARBA" id="ARBA00001933"/>
    </source>
</evidence>